<dbReference type="GO" id="GO:0005524">
    <property type="term" value="F:ATP binding"/>
    <property type="evidence" value="ECO:0007669"/>
    <property type="project" value="UniProtKB-KW"/>
</dbReference>
<accession>A0A3B8WJ42</accession>
<dbReference type="Pfam" id="PF03129">
    <property type="entry name" value="HGTP_anticodon"/>
    <property type="match status" value="1"/>
</dbReference>
<feature type="non-terminal residue" evidence="6">
    <location>
        <position position="1"/>
    </location>
</feature>
<evidence type="ECO:0000259" key="5">
    <source>
        <dbReference type="Pfam" id="PF03129"/>
    </source>
</evidence>
<organism evidence="6 7">
    <name type="scientific">Marinobacter nauticus</name>
    <name type="common">Marinobacter hydrocarbonoclasticus</name>
    <name type="synonym">Marinobacter aquaeolei</name>
    <dbReference type="NCBI Taxonomy" id="2743"/>
    <lineage>
        <taxon>Bacteria</taxon>
        <taxon>Pseudomonadati</taxon>
        <taxon>Pseudomonadota</taxon>
        <taxon>Gammaproteobacteria</taxon>
        <taxon>Pseudomonadales</taxon>
        <taxon>Marinobacteraceae</taxon>
        <taxon>Marinobacter</taxon>
    </lineage>
</organism>
<keyword evidence="4" id="KW-0030">Aminoacyl-tRNA synthetase</keyword>
<evidence type="ECO:0000313" key="7">
    <source>
        <dbReference type="Proteomes" id="UP000261325"/>
    </source>
</evidence>
<dbReference type="InterPro" id="IPR004154">
    <property type="entry name" value="Anticodon-bd"/>
</dbReference>
<dbReference type="Gene3D" id="3.40.50.800">
    <property type="entry name" value="Anticodon-binding domain"/>
    <property type="match status" value="1"/>
</dbReference>
<keyword evidence="1" id="KW-0436">Ligase</keyword>
<evidence type="ECO:0000256" key="2">
    <source>
        <dbReference type="ARBA" id="ARBA00022840"/>
    </source>
</evidence>
<dbReference type="SUPFAM" id="SSF52954">
    <property type="entry name" value="Class II aaRS ABD-related"/>
    <property type="match status" value="1"/>
</dbReference>
<dbReference type="GO" id="GO:0006418">
    <property type="term" value="P:tRNA aminoacylation for protein translation"/>
    <property type="evidence" value="ECO:0007669"/>
    <property type="project" value="UniProtKB-ARBA"/>
</dbReference>
<sequence length="64" mass="7201">GFKIREHTLNKVPYLVVVGDKEIENNAVAVRTRKGEDLGTMSVDDFEKLLAADVERKGRTKTEI</sequence>
<evidence type="ECO:0000313" key="6">
    <source>
        <dbReference type="EMBL" id="HAC26695.1"/>
    </source>
</evidence>
<proteinExistence type="predicted"/>
<dbReference type="AlphaFoldDB" id="A0A3B8WJ42"/>
<keyword evidence="3" id="KW-0648">Protein biosynthesis</keyword>
<evidence type="ECO:0000256" key="1">
    <source>
        <dbReference type="ARBA" id="ARBA00022598"/>
    </source>
</evidence>
<comment type="caution">
    <text evidence="6">The sequence shown here is derived from an EMBL/GenBank/DDBJ whole genome shotgun (WGS) entry which is preliminary data.</text>
</comment>
<dbReference type="EMBL" id="DLYI01000028">
    <property type="protein sequence ID" value="HAC26695.1"/>
    <property type="molecule type" value="Genomic_DNA"/>
</dbReference>
<keyword evidence="2" id="KW-0547">Nucleotide-binding</keyword>
<dbReference type="GO" id="GO:0004812">
    <property type="term" value="F:aminoacyl-tRNA ligase activity"/>
    <property type="evidence" value="ECO:0007669"/>
    <property type="project" value="UniProtKB-KW"/>
</dbReference>
<evidence type="ECO:0000256" key="3">
    <source>
        <dbReference type="ARBA" id="ARBA00022917"/>
    </source>
</evidence>
<keyword evidence="2" id="KW-0067">ATP-binding</keyword>
<dbReference type="InterPro" id="IPR036621">
    <property type="entry name" value="Anticodon-bd_dom_sf"/>
</dbReference>
<feature type="domain" description="Anticodon-binding" evidence="5">
    <location>
        <begin position="1"/>
        <end position="51"/>
    </location>
</feature>
<reference evidence="6 7" key="1">
    <citation type="journal article" date="2018" name="Nat. Biotechnol.">
        <title>A standardized bacterial taxonomy based on genome phylogeny substantially revises the tree of life.</title>
        <authorList>
            <person name="Parks D.H."/>
            <person name="Chuvochina M."/>
            <person name="Waite D.W."/>
            <person name="Rinke C."/>
            <person name="Skarshewski A."/>
            <person name="Chaumeil P.A."/>
            <person name="Hugenholtz P."/>
        </authorList>
    </citation>
    <scope>NUCLEOTIDE SEQUENCE [LARGE SCALE GENOMIC DNA]</scope>
    <source>
        <strain evidence="6">UBA9049</strain>
    </source>
</reference>
<gene>
    <name evidence="6" type="ORF">DCF82_02550</name>
</gene>
<evidence type="ECO:0000256" key="4">
    <source>
        <dbReference type="ARBA" id="ARBA00023146"/>
    </source>
</evidence>
<name>A0A3B8WJ42_MARNT</name>
<dbReference type="Proteomes" id="UP000261325">
    <property type="component" value="Unassembled WGS sequence"/>
</dbReference>
<protein>
    <recommendedName>
        <fullName evidence="5">Anticodon-binding domain-containing protein</fullName>
    </recommendedName>
</protein>